<accession>A0A8X7R752</accession>
<protein>
    <recommendedName>
        <fullName evidence="4">No apical meristem-associated C-terminal domain-containing protein</fullName>
    </recommendedName>
</protein>
<comment type="caution">
    <text evidence="2">The sequence shown here is derived from an EMBL/GenBank/DDBJ whole genome shotgun (WGS) entry which is preliminary data.</text>
</comment>
<keyword evidence="3" id="KW-1185">Reference proteome</keyword>
<gene>
    <name evidence="2" type="ORF">Bca52824_054350</name>
</gene>
<proteinExistence type="predicted"/>
<evidence type="ECO:0000313" key="2">
    <source>
        <dbReference type="EMBL" id="KAG2283130.1"/>
    </source>
</evidence>
<organism evidence="2 3">
    <name type="scientific">Brassica carinata</name>
    <name type="common">Ethiopian mustard</name>
    <name type="synonym">Abyssinian cabbage</name>
    <dbReference type="NCBI Taxonomy" id="52824"/>
    <lineage>
        <taxon>Eukaryota</taxon>
        <taxon>Viridiplantae</taxon>
        <taxon>Streptophyta</taxon>
        <taxon>Embryophyta</taxon>
        <taxon>Tracheophyta</taxon>
        <taxon>Spermatophyta</taxon>
        <taxon>Magnoliopsida</taxon>
        <taxon>eudicotyledons</taxon>
        <taxon>Gunneridae</taxon>
        <taxon>Pentapetalae</taxon>
        <taxon>rosids</taxon>
        <taxon>malvids</taxon>
        <taxon>Brassicales</taxon>
        <taxon>Brassicaceae</taxon>
        <taxon>Brassiceae</taxon>
        <taxon>Brassica</taxon>
    </lineage>
</organism>
<reference evidence="2 3" key="1">
    <citation type="submission" date="2020-02" db="EMBL/GenBank/DDBJ databases">
        <authorList>
            <person name="Ma Q."/>
            <person name="Huang Y."/>
            <person name="Song X."/>
            <person name="Pei D."/>
        </authorList>
    </citation>
    <scope>NUCLEOTIDE SEQUENCE [LARGE SCALE GENOMIC DNA]</scope>
    <source>
        <strain evidence="2">Sxm20200214</strain>
        <tissue evidence="2">Leaf</tissue>
    </source>
</reference>
<dbReference type="EMBL" id="JAAMPC010000011">
    <property type="protein sequence ID" value="KAG2283130.1"/>
    <property type="molecule type" value="Genomic_DNA"/>
</dbReference>
<name>A0A8X7R752_BRACI</name>
<evidence type="ECO:0000313" key="3">
    <source>
        <dbReference type="Proteomes" id="UP000886595"/>
    </source>
</evidence>
<feature type="region of interest" description="Disordered" evidence="1">
    <location>
        <begin position="93"/>
        <end position="113"/>
    </location>
</feature>
<sequence length="172" mass="18949">MHLLVPSPLSPVSPLLPMSPLSPLSPRSPLSPLSPLSLTSKMNFNPFQDSANFVELLYSQQNVVFCSQGRVPLSSSQVPSFGRASSQVNECDAGVEGTSRPPGVKAAKARGKKPHVEGKDVSDYQLMWSIKKDDLAMKQQLSKMRLLEKLLAKENLANYEEDLKKKLINELM</sequence>
<evidence type="ECO:0008006" key="4">
    <source>
        <dbReference type="Google" id="ProtNLM"/>
    </source>
</evidence>
<evidence type="ECO:0000256" key="1">
    <source>
        <dbReference type="SAM" id="MobiDB-lite"/>
    </source>
</evidence>
<dbReference type="Proteomes" id="UP000886595">
    <property type="component" value="Unassembled WGS sequence"/>
</dbReference>
<dbReference type="AlphaFoldDB" id="A0A8X7R752"/>